<evidence type="ECO:0000259" key="3">
    <source>
        <dbReference type="PROSITE" id="PS50887"/>
    </source>
</evidence>
<name>A0A2T4IDA4_9RHOO</name>
<accession>A0A2T4IDA4</accession>
<dbReference type="InterPro" id="IPR050469">
    <property type="entry name" value="Diguanylate_Cyclase"/>
</dbReference>
<dbReference type="PROSITE" id="PS50887">
    <property type="entry name" value="GGDEF"/>
    <property type="match status" value="1"/>
</dbReference>
<feature type="domain" description="GGDEF" evidence="3">
    <location>
        <begin position="172"/>
        <end position="305"/>
    </location>
</feature>
<dbReference type="GO" id="GO:0043709">
    <property type="term" value="P:cell adhesion involved in single-species biofilm formation"/>
    <property type="evidence" value="ECO:0007669"/>
    <property type="project" value="TreeGrafter"/>
</dbReference>
<dbReference type="InterPro" id="IPR013656">
    <property type="entry name" value="PAS_4"/>
</dbReference>
<dbReference type="SMART" id="SM00267">
    <property type="entry name" value="GGDEF"/>
    <property type="match status" value="1"/>
</dbReference>
<dbReference type="Gene3D" id="3.30.450.20">
    <property type="entry name" value="PAS domain"/>
    <property type="match status" value="1"/>
</dbReference>
<dbReference type="OrthoDB" id="9813903at2"/>
<dbReference type="GO" id="GO:1902201">
    <property type="term" value="P:negative regulation of bacterial-type flagellum-dependent cell motility"/>
    <property type="evidence" value="ECO:0007669"/>
    <property type="project" value="TreeGrafter"/>
</dbReference>
<dbReference type="Gene3D" id="3.30.70.270">
    <property type="match status" value="1"/>
</dbReference>
<comment type="caution">
    <text evidence="4">The sequence shown here is derived from an EMBL/GenBank/DDBJ whole genome shotgun (WGS) entry which is preliminary data.</text>
</comment>
<dbReference type="EC" id="2.7.7.65" evidence="1"/>
<dbReference type="SUPFAM" id="SSF55785">
    <property type="entry name" value="PYP-like sensor domain (PAS domain)"/>
    <property type="match status" value="1"/>
</dbReference>
<dbReference type="EMBL" id="PZKC01000010">
    <property type="protein sequence ID" value="PTD95764.1"/>
    <property type="molecule type" value="Genomic_DNA"/>
</dbReference>
<evidence type="ECO:0000313" key="4">
    <source>
        <dbReference type="EMBL" id="PTD95764.1"/>
    </source>
</evidence>
<evidence type="ECO:0000256" key="2">
    <source>
        <dbReference type="ARBA" id="ARBA00034247"/>
    </source>
</evidence>
<comment type="catalytic activity">
    <reaction evidence="2">
        <text>2 GTP = 3',3'-c-di-GMP + 2 diphosphate</text>
        <dbReference type="Rhea" id="RHEA:24898"/>
        <dbReference type="ChEBI" id="CHEBI:33019"/>
        <dbReference type="ChEBI" id="CHEBI:37565"/>
        <dbReference type="ChEBI" id="CHEBI:58805"/>
        <dbReference type="EC" id="2.7.7.65"/>
    </reaction>
</comment>
<dbReference type="CDD" id="cd01949">
    <property type="entry name" value="GGDEF"/>
    <property type="match status" value="1"/>
</dbReference>
<dbReference type="InterPro" id="IPR029787">
    <property type="entry name" value="Nucleotide_cyclase"/>
</dbReference>
<keyword evidence="5" id="KW-1185">Reference proteome</keyword>
<proteinExistence type="predicted"/>
<reference evidence="4 5" key="2">
    <citation type="submission" date="2018-04" db="EMBL/GenBank/DDBJ databases">
        <title>Thauera lacus sp. nov., isolated from an saline lake in Inner Mongolia, China.</title>
        <authorList>
            <person name="Liang Q.-Y."/>
        </authorList>
    </citation>
    <scope>NUCLEOTIDE SEQUENCE [LARGE SCALE GENOMIC DNA]</scope>
    <source>
        <strain evidence="4 5">D20</strain>
    </source>
</reference>
<sequence>MASAQRQFEHSLIEAIHEASPDGILVVDQAGTVVSFNQRFLDIFRLTLGAPEVATGAIHDRLLLDQALRLIKDPEAFLARVEALYADPTLHDVSEIALNDDRTLERHSTALWDEQQRYLGRVWFFRDISERKRYEHLLEAQSNRDPLTGVANRRCFFKRAQEEFARARRTGMALSVIMIDIDRFKRINDRRGHASGDEVLRHLCDSARVLMRESDLLARLGGEEFAILAPDTTVDGAVLLAERLRQHITAQPVVCGDGPVSYTISAGIGMLDATDASIEGVLRRADNALYAAKRAGRNRAMAEQGSSFSIPPATR</sequence>
<dbReference type="InterPro" id="IPR043128">
    <property type="entry name" value="Rev_trsase/Diguanyl_cyclase"/>
</dbReference>
<dbReference type="PANTHER" id="PTHR45138">
    <property type="entry name" value="REGULATORY COMPONENTS OF SENSORY TRANSDUCTION SYSTEM"/>
    <property type="match status" value="1"/>
</dbReference>
<dbReference type="CDD" id="cd00130">
    <property type="entry name" value="PAS"/>
    <property type="match status" value="1"/>
</dbReference>
<reference evidence="4 5" key="1">
    <citation type="submission" date="2018-03" db="EMBL/GenBank/DDBJ databases">
        <authorList>
            <person name="Keele B.F."/>
        </authorList>
    </citation>
    <scope>NUCLEOTIDE SEQUENCE [LARGE SCALE GENOMIC DNA]</scope>
    <source>
        <strain evidence="4 5">D20</strain>
    </source>
</reference>
<dbReference type="AlphaFoldDB" id="A0A2T4IDA4"/>
<gene>
    <name evidence="4" type="ORF">C8261_12230</name>
</gene>
<dbReference type="SUPFAM" id="SSF55073">
    <property type="entry name" value="Nucleotide cyclase"/>
    <property type="match status" value="1"/>
</dbReference>
<protein>
    <recommendedName>
        <fullName evidence="1">diguanylate cyclase</fullName>
        <ecNumber evidence="1">2.7.7.65</ecNumber>
    </recommendedName>
</protein>
<dbReference type="FunFam" id="3.30.70.270:FF:000001">
    <property type="entry name" value="Diguanylate cyclase domain protein"/>
    <property type="match status" value="1"/>
</dbReference>
<dbReference type="InterPro" id="IPR000160">
    <property type="entry name" value="GGDEF_dom"/>
</dbReference>
<dbReference type="InterPro" id="IPR035965">
    <property type="entry name" value="PAS-like_dom_sf"/>
</dbReference>
<organism evidence="4 5">
    <name type="scientific">Pseudothauera lacus</name>
    <dbReference type="NCBI Taxonomy" id="2136175"/>
    <lineage>
        <taxon>Bacteria</taxon>
        <taxon>Pseudomonadati</taxon>
        <taxon>Pseudomonadota</taxon>
        <taxon>Betaproteobacteria</taxon>
        <taxon>Rhodocyclales</taxon>
        <taxon>Zoogloeaceae</taxon>
        <taxon>Pseudothauera</taxon>
    </lineage>
</organism>
<dbReference type="PANTHER" id="PTHR45138:SF9">
    <property type="entry name" value="DIGUANYLATE CYCLASE DGCM-RELATED"/>
    <property type="match status" value="1"/>
</dbReference>
<dbReference type="InterPro" id="IPR000014">
    <property type="entry name" value="PAS"/>
</dbReference>
<evidence type="ECO:0000256" key="1">
    <source>
        <dbReference type="ARBA" id="ARBA00012528"/>
    </source>
</evidence>
<dbReference type="Pfam" id="PF00990">
    <property type="entry name" value="GGDEF"/>
    <property type="match status" value="1"/>
</dbReference>
<dbReference type="Proteomes" id="UP000241193">
    <property type="component" value="Unassembled WGS sequence"/>
</dbReference>
<evidence type="ECO:0000313" key="5">
    <source>
        <dbReference type="Proteomes" id="UP000241193"/>
    </source>
</evidence>
<dbReference type="RefSeq" id="WP_107494006.1">
    <property type="nucleotide sequence ID" value="NZ_PZKC01000010.1"/>
</dbReference>
<dbReference type="GO" id="GO:0052621">
    <property type="term" value="F:diguanylate cyclase activity"/>
    <property type="evidence" value="ECO:0007669"/>
    <property type="project" value="UniProtKB-EC"/>
</dbReference>
<dbReference type="NCBIfam" id="TIGR00254">
    <property type="entry name" value="GGDEF"/>
    <property type="match status" value="1"/>
</dbReference>
<dbReference type="Pfam" id="PF08448">
    <property type="entry name" value="PAS_4"/>
    <property type="match status" value="1"/>
</dbReference>
<dbReference type="GO" id="GO:0005886">
    <property type="term" value="C:plasma membrane"/>
    <property type="evidence" value="ECO:0007669"/>
    <property type="project" value="TreeGrafter"/>
</dbReference>